<gene>
    <name evidence="1" type="ORF">POM88_035296</name>
</gene>
<dbReference type="EMBL" id="JAUIZM010000008">
    <property type="protein sequence ID" value="KAK1369204.1"/>
    <property type="molecule type" value="Genomic_DNA"/>
</dbReference>
<evidence type="ECO:0000313" key="1">
    <source>
        <dbReference type="EMBL" id="KAK1369204.1"/>
    </source>
</evidence>
<name>A0AAD8HL51_9APIA</name>
<accession>A0AAD8HL51</accession>
<proteinExistence type="predicted"/>
<evidence type="ECO:0000313" key="2">
    <source>
        <dbReference type="Proteomes" id="UP001237642"/>
    </source>
</evidence>
<dbReference type="Proteomes" id="UP001237642">
    <property type="component" value="Unassembled WGS sequence"/>
</dbReference>
<sequence length="143" mass="16316">MEDLDAAYDIQRMTLLLVMKNHIANATPGHFNLQLQDLIVTRLQLTQQLLQWPNGQPFDLEQLSRISGSLSHVKARIAELERIVMNDADSADFAKQIHDKGGWNGKACIDRALDDDLRADIVQHLHDVPYRIFQRAGEEVVFE</sequence>
<comment type="caution">
    <text evidence="1">The sequence shown here is derived from an EMBL/GenBank/DDBJ whole genome shotgun (WGS) entry which is preliminary data.</text>
</comment>
<reference evidence="1" key="1">
    <citation type="submission" date="2023-02" db="EMBL/GenBank/DDBJ databases">
        <title>Genome of toxic invasive species Heracleum sosnowskyi carries increased number of genes despite the absence of recent whole-genome duplications.</title>
        <authorList>
            <person name="Schelkunov M."/>
            <person name="Shtratnikova V."/>
            <person name="Makarenko M."/>
            <person name="Klepikova A."/>
            <person name="Omelchenko D."/>
            <person name="Novikova G."/>
            <person name="Obukhova E."/>
            <person name="Bogdanov V."/>
            <person name="Penin A."/>
            <person name="Logacheva M."/>
        </authorList>
    </citation>
    <scope>NUCLEOTIDE SEQUENCE</scope>
    <source>
        <strain evidence="1">Hsosn_3</strain>
        <tissue evidence="1">Leaf</tissue>
    </source>
</reference>
<reference evidence="1" key="2">
    <citation type="submission" date="2023-05" db="EMBL/GenBank/DDBJ databases">
        <authorList>
            <person name="Schelkunov M.I."/>
        </authorList>
    </citation>
    <scope>NUCLEOTIDE SEQUENCE</scope>
    <source>
        <strain evidence="1">Hsosn_3</strain>
        <tissue evidence="1">Leaf</tissue>
    </source>
</reference>
<organism evidence="1 2">
    <name type="scientific">Heracleum sosnowskyi</name>
    <dbReference type="NCBI Taxonomy" id="360622"/>
    <lineage>
        <taxon>Eukaryota</taxon>
        <taxon>Viridiplantae</taxon>
        <taxon>Streptophyta</taxon>
        <taxon>Embryophyta</taxon>
        <taxon>Tracheophyta</taxon>
        <taxon>Spermatophyta</taxon>
        <taxon>Magnoliopsida</taxon>
        <taxon>eudicotyledons</taxon>
        <taxon>Gunneridae</taxon>
        <taxon>Pentapetalae</taxon>
        <taxon>asterids</taxon>
        <taxon>campanulids</taxon>
        <taxon>Apiales</taxon>
        <taxon>Apiaceae</taxon>
        <taxon>Apioideae</taxon>
        <taxon>apioid superclade</taxon>
        <taxon>Tordylieae</taxon>
        <taxon>Tordyliinae</taxon>
        <taxon>Heracleum</taxon>
    </lineage>
</organism>
<protein>
    <submittedName>
        <fullName evidence="1">Uncharacterized protein</fullName>
    </submittedName>
</protein>
<keyword evidence="2" id="KW-1185">Reference proteome</keyword>
<dbReference type="AlphaFoldDB" id="A0AAD8HL51"/>